<evidence type="ECO:0008006" key="3">
    <source>
        <dbReference type="Google" id="ProtNLM"/>
    </source>
</evidence>
<reference evidence="2" key="1">
    <citation type="submission" date="2016-10" db="EMBL/GenBank/DDBJ databases">
        <authorList>
            <person name="Varghese N."/>
            <person name="Submissions S."/>
        </authorList>
    </citation>
    <scope>NUCLEOTIDE SEQUENCE [LARGE SCALE GENOMIC DNA]</scope>
    <source>
        <strain evidence="2">DSM 23439</strain>
    </source>
</reference>
<protein>
    <recommendedName>
        <fullName evidence="3">DUF2797 domain-containing protein</fullName>
    </recommendedName>
</protein>
<dbReference type="STRING" id="402385.SAMN05421848_0521"/>
<accession>A0A1I1GDK5</accession>
<evidence type="ECO:0000313" key="2">
    <source>
        <dbReference type="Proteomes" id="UP000199046"/>
    </source>
</evidence>
<sequence>MQTPSKASFEGVGELARMAITADEAGGAHYELRIGEHREPLDAWLGHDVALSFGGHIVCVNCQRSTRKSFGQGHCYSCFKRLARCDTCMMAPERCHYFQGTCREPEWGERHCFAPHVVYLASSSGAKVGITKPSQMPTRWLDQGAVQALPILSVASRRQSGLVEALFRHEISDRTHWQRMLKGETADVDLINLRDDLMARLAPGLESLKEQFGEDNIRSHGEQTVARFDYPVLAWPERVRAFNLDRTPQVEGRLMGLKGQYLILDTGVINLRKYTGYQVSVTLSTRS</sequence>
<dbReference type="Pfam" id="PF10977">
    <property type="entry name" value="DUF2797"/>
    <property type="match status" value="1"/>
</dbReference>
<dbReference type="InterPro" id="IPR021246">
    <property type="entry name" value="DUF2797"/>
</dbReference>
<dbReference type="Proteomes" id="UP000199046">
    <property type="component" value="Unassembled WGS sequence"/>
</dbReference>
<keyword evidence="2" id="KW-1185">Reference proteome</keyword>
<evidence type="ECO:0000313" key="1">
    <source>
        <dbReference type="EMBL" id="SFC09546.1"/>
    </source>
</evidence>
<name>A0A1I1GDK5_9GAMM</name>
<gene>
    <name evidence="1" type="ORF">SAMN05421848_0521</name>
</gene>
<organism evidence="1 2">
    <name type="scientific">Kushneria avicenniae</name>
    <dbReference type="NCBI Taxonomy" id="402385"/>
    <lineage>
        <taxon>Bacteria</taxon>
        <taxon>Pseudomonadati</taxon>
        <taxon>Pseudomonadota</taxon>
        <taxon>Gammaproteobacteria</taxon>
        <taxon>Oceanospirillales</taxon>
        <taxon>Halomonadaceae</taxon>
        <taxon>Kushneria</taxon>
    </lineage>
</organism>
<dbReference type="AlphaFoldDB" id="A0A1I1GDK5"/>
<dbReference type="EMBL" id="FOLY01000001">
    <property type="protein sequence ID" value="SFC09546.1"/>
    <property type="molecule type" value="Genomic_DNA"/>
</dbReference>
<dbReference type="OrthoDB" id="9775734at2"/>
<proteinExistence type="predicted"/>